<feature type="domain" description="Protein kinase" evidence="4">
    <location>
        <begin position="11"/>
        <end position="268"/>
    </location>
</feature>
<dbReference type="PROSITE" id="PS50011">
    <property type="entry name" value="PROTEIN_KINASE_DOM"/>
    <property type="match status" value="1"/>
</dbReference>
<feature type="region of interest" description="Disordered" evidence="3">
    <location>
        <begin position="301"/>
        <end position="338"/>
    </location>
</feature>
<evidence type="ECO:0000256" key="2">
    <source>
        <dbReference type="PROSITE-ProRule" id="PRU10141"/>
    </source>
</evidence>
<dbReference type="EMBL" id="CAJZBQ010000034">
    <property type="protein sequence ID" value="CAG9323536.1"/>
    <property type="molecule type" value="Genomic_DNA"/>
</dbReference>
<dbReference type="SUPFAM" id="SSF56112">
    <property type="entry name" value="Protein kinase-like (PK-like)"/>
    <property type="match status" value="1"/>
</dbReference>
<dbReference type="AlphaFoldDB" id="A0AAU9JP79"/>
<evidence type="ECO:0000256" key="1">
    <source>
        <dbReference type="ARBA" id="ARBA00023860"/>
    </source>
</evidence>
<dbReference type="Pfam" id="PF00069">
    <property type="entry name" value="Pkinase"/>
    <property type="match status" value="1"/>
</dbReference>
<evidence type="ECO:0000259" key="4">
    <source>
        <dbReference type="PROSITE" id="PS50011"/>
    </source>
</evidence>
<gene>
    <name evidence="5" type="ORF">BSTOLATCC_MIC34185</name>
</gene>
<dbReference type="Gene3D" id="1.10.510.10">
    <property type="entry name" value="Transferase(Phosphotransferase) domain 1"/>
    <property type="match status" value="1"/>
</dbReference>
<evidence type="ECO:0000313" key="6">
    <source>
        <dbReference type="Proteomes" id="UP001162131"/>
    </source>
</evidence>
<comment type="caution">
    <text evidence="5">The sequence shown here is derived from an EMBL/GenBank/DDBJ whole genome shotgun (WGS) entry which is preliminary data.</text>
</comment>
<dbReference type="SMART" id="SM00220">
    <property type="entry name" value="S_TKc"/>
    <property type="match status" value="1"/>
</dbReference>
<dbReference type="Proteomes" id="UP001162131">
    <property type="component" value="Unassembled WGS sequence"/>
</dbReference>
<dbReference type="InterPro" id="IPR011009">
    <property type="entry name" value="Kinase-like_dom_sf"/>
</dbReference>
<keyword evidence="6" id="KW-1185">Reference proteome</keyword>
<dbReference type="InterPro" id="IPR050235">
    <property type="entry name" value="CK1_Ser-Thr_kinase"/>
</dbReference>
<evidence type="ECO:0000313" key="5">
    <source>
        <dbReference type="EMBL" id="CAG9323536.1"/>
    </source>
</evidence>
<dbReference type="PANTHER" id="PTHR11909">
    <property type="entry name" value="CASEIN KINASE-RELATED"/>
    <property type="match status" value="1"/>
</dbReference>
<feature type="binding site" evidence="2">
    <location>
        <position position="40"/>
    </location>
    <ligand>
        <name>ATP</name>
        <dbReference type="ChEBI" id="CHEBI:30616"/>
    </ligand>
</feature>
<sequence>MQVNEIFLDRYHITALLGSGGFGNVYKAYDLKSNQEFAIKIDVKKRNQTLVESKILLDLQGGEGIPKLHTAGKYADLSYMITELLGPNLNTLREDRGKKFQLNSVVTIGCQALDRLEYIHSKGYCHKDVKPSQFLLSLDKKKIYVCDFGLSCKYIYGNSHIPFRGHCSRVGSPSFASLNLHLGFQCSRRDDLESLSYMLILMLKGSLPWNQNKFEYAEKWQSIYGVKARMSISSLCSGCPAEIEKFLSYTRELKFEEKPDYRYLKSLLISAATVDYAPEYLEWINLDELIEIKKKSKKHHRNKSFAHGEKESEENGSFGSISSSQKRSRRKNIKNKTLILKHNEGLKEGIRKVSTVSRLDKTAENSSNEKNKNSSGELGLIVLHKVKISMHRKMGSEENPNECPQITPSEPIIRRMMSGLHEIDMSTTTQIPQVDELTPKSGLPQLLDRKILKDAKEKFQETEIAPKIIYNNYPITRKDENDVSRNNVSCEKCIIY</sequence>
<keyword evidence="2" id="KW-0547">Nucleotide-binding</keyword>
<reference evidence="5" key="1">
    <citation type="submission" date="2021-09" db="EMBL/GenBank/DDBJ databases">
        <authorList>
            <consortium name="AG Swart"/>
            <person name="Singh M."/>
            <person name="Singh A."/>
            <person name="Seah K."/>
            <person name="Emmerich C."/>
        </authorList>
    </citation>
    <scope>NUCLEOTIDE SEQUENCE</scope>
    <source>
        <strain evidence="5">ATCC30299</strain>
    </source>
</reference>
<accession>A0AAU9JP79</accession>
<keyword evidence="2" id="KW-0067">ATP-binding</keyword>
<protein>
    <recommendedName>
        <fullName evidence="1">Casein kinase I</fullName>
    </recommendedName>
</protein>
<feature type="compositionally biased region" description="Low complexity" evidence="3">
    <location>
        <begin position="315"/>
        <end position="325"/>
    </location>
</feature>
<dbReference type="InterPro" id="IPR000719">
    <property type="entry name" value="Prot_kinase_dom"/>
</dbReference>
<name>A0AAU9JP79_9CILI</name>
<dbReference type="PROSITE" id="PS00107">
    <property type="entry name" value="PROTEIN_KINASE_ATP"/>
    <property type="match status" value="1"/>
</dbReference>
<dbReference type="GO" id="GO:0005524">
    <property type="term" value="F:ATP binding"/>
    <property type="evidence" value="ECO:0007669"/>
    <property type="project" value="UniProtKB-UniRule"/>
</dbReference>
<proteinExistence type="predicted"/>
<organism evidence="5 6">
    <name type="scientific">Blepharisma stoltei</name>
    <dbReference type="NCBI Taxonomy" id="1481888"/>
    <lineage>
        <taxon>Eukaryota</taxon>
        <taxon>Sar</taxon>
        <taxon>Alveolata</taxon>
        <taxon>Ciliophora</taxon>
        <taxon>Postciliodesmatophora</taxon>
        <taxon>Heterotrichea</taxon>
        <taxon>Heterotrichida</taxon>
        <taxon>Blepharismidae</taxon>
        <taxon>Blepharisma</taxon>
    </lineage>
</organism>
<dbReference type="InterPro" id="IPR017441">
    <property type="entry name" value="Protein_kinase_ATP_BS"/>
</dbReference>
<dbReference type="GO" id="GO:0004672">
    <property type="term" value="F:protein kinase activity"/>
    <property type="evidence" value="ECO:0007669"/>
    <property type="project" value="InterPro"/>
</dbReference>
<evidence type="ECO:0000256" key="3">
    <source>
        <dbReference type="SAM" id="MobiDB-lite"/>
    </source>
</evidence>